<dbReference type="RefSeq" id="WP_091546638.1">
    <property type="nucleotide sequence ID" value="NZ_FONY01000024.1"/>
</dbReference>
<protein>
    <submittedName>
        <fullName evidence="1">CarboxypepD_reg-like domain-containing protein</fullName>
    </submittedName>
</protein>
<dbReference type="Pfam" id="PF13715">
    <property type="entry name" value="CarbopepD_reg_2"/>
    <property type="match status" value="1"/>
</dbReference>
<evidence type="ECO:0000313" key="2">
    <source>
        <dbReference type="Proteomes" id="UP000199513"/>
    </source>
</evidence>
<name>A0A1I2HN14_9BACT</name>
<dbReference type="SUPFAM" id="SSF49464">
    <property type="entry name" value="Carboxypeptidase regulatory domain-like"/>
    <property type="match status" value="1"/>
</dbReference>
<gene>
    <name evidence="1" type="ORF">SAMN04488541_102466</name>
</gene>
<keyword evidence="2" id="KW-1185">Reference proteome</keyword>
<dbReference type="EMBL" id="FONY01000024">
    <property type="protein sequence ID" value="SFF30227.1"/>
    <property type="molecule type" value="Genomic_DNA"/>
</dbReference>
<dbReference type="Proteomes" id="UP000199513">
    <property type="component" value="Unassembled WGS sequence"/>
</dbReference>
<organism evidence="1 2">
    <name type="scientific">Thermoflexibacter ruber</name>
    <dbReference type="NCBI Taxonomy" id="1003"/>
    <lineage>
        <taxon>Bacteria</taxon>
        <taxon>Pseudomonadati</taxon>
        <taxon>Bacteroidota</taxon>
        <taxon>Cytophagia</taxon>
        <taxon>Cytophagales</taxon>
        <taxon>Thermoflexibacteraceae</taxon>
        <taxon>Thermoflexibacter</taxon>
    </lineage>
</organism>
<proteinExistence type="predicted"/>
<dbReference type="OrthoDB" id="983143at2"/>
<dbReference type="STRING" id="1003.SAMN04488541_102466"/>
<dbReference type="InterPro" id="IPR043741">
    <property type="entry name" value="DUF5686"/>
</dbReference>
<reference evidence="1 2" key="1">
    <citation type="submission" date="2016-10" db="EMBL/GenBank/DDBJ databases">
        <authorList>
            <person name="de Groot N.N."/>
        </authorList>
    </citation>
    <scope>NUCLEOTIDE SEQUENCE [LARGE SCALE GENOMIC DNA]</scope>
    <source>
        <strain>GEY</strain>
        <strain evidence="2">DSM 9560</strain>
    </source>
</reference>
<evidence type="ECO:0000313" key="1">
    <source>
        <dbReference type="EMBL" id="SFF30227.1"/>
    </source>
</evidence>
<accession>A0A1I2HN14</accession>
<dbReference type="AlphaFoldDB" id="A0A1I2HN14"/>
<dbReference type="InterPro" id="IPR008969">
    <property type="entry name" value="CarboxyPept-like_regulatory"/>
</dbReference>
<dbReference type="Pfam" id="PF18939">
    <property type="entry name" value="DUF5686"/>
    <property type="match status" value="1"/>
</dbReference>
<sequence length="846" mass="97992">MDRFLRQSLWIVAQRLALLFVLLLFYFDTFAQQTVITGKVIDAETGEPIPFANVYFKGSPSNGATTDFDGYYKIITDAPTDSLIASFVGYSSKTRFVEKGKIQIINFQLNAQVTTLREVVVSAKNYENPAWEILRNVIKNKERNDKRNLQAYSYESYNKIELDVDNITEKFKKRKLVQQIISVIDSAKAVAGEDGKPIIPVFISESLSDFYWQANPEKQREIVKKTNIQGIAVEDGSLSAQIIGTSFQQYNFYQNWLKILNKDFISPIADGWKGFYDYDLKDSSQVNGMKTYRIEFFPKREQDLAFTGTMWITDSTYHFALQRIEATIDKKANLNFIEKIKIQQELQPTEPNQPWLPAKTRILVDVGDVKDDWAGLLAKSYISNKKYTINKVKSDDFFKESITVMEDANLKDKAFWERNRHDSLTITEKNMYQMIDTIKKLPIVKSYIEIVDIAVNGYKSVGKIDIGPYIFLYSNNNIEGHRIRLGFKTNAEFNKKLILKGYLAYGTEDERFKYGLGFDYILSRKPWTQFGFYSKYDLGQVALLNSDFSARSNALFASSVLWGNMYNRRPFMQLSNEFYFQTDVAKGFIQKIALKNQFFDPLFSFEFFDGVERQRTFSTAEVSLESRISFKEQYIQYDMSRESINVKNTPIITLRMILGMRGVLGSDFNYQKISANISQQIRMGAFGRGTYSLTGVYIPNTLPYPLLEAHLGNQTYFYNGFAFNLMNFFEFVSDRALSFSYVHRFEGLIFNRLPLIKKLKWRFLATANVLYGGLRKENIDLIPVTTPDGIPLRTFSALRDEPYIEVGYGIENIFRFLRIDFVHRLTYLDRPHISRFGIKGSVQFRL</sequence>
<dbReference type="Gene3D" id="2.60.40.1120">
    <property type="entry name" value="Carboxypeptidase-like, regulatory domain"/>
    <property type="match status" value="1"/>
</dbReference>